<reference evidence="3" key="1">
    <citation type="submission" date="2015-07" db="EMBL/GenBank/DDBJ databases">
        <authorList>
            <person name="Teixeira M.M."/>
            <person name="Souza R.C."/>
            <person name="Almeida L.G."/>
            <person name="Vicente V.A."/>
            <person name="de Hoog S."/>
            <person name="Bocca A.L."/>
            <person name="de Almeida S.R."/>
            <person name="Vasconcelos A.T."/>
            <person name="Felipe M.S."/>
        </authorList>
    </citation>
    <scope>NUCLEOTIDE SEQUENCE [LARGE SCALE GENOMIC DNA]</scope>
    <source>
        <strain evidence="3">KSF</strain>
    </source>
</reference>
<protein>
    <submittedName>
        <fullName evidence="2">Uncharacterized protein</fullName>
    </submittedName>
</protein>
<evidence type="ECO:0000256" key="1">
    <source>
        <dbReference type="SAM" id="MobiDB-lite"/>
    </source>
</evidence>
<comment type="caution">
    <text evidence="2">The sequence shown here is derived from an EMBL/GenBank/DDBJ whole genome shotgun (WGS) entry which is preliminary data.</text>
</comment>
<gene>
    <name evidence="2" type="ORF">CLCR_03228</name>
</gene>
<dbReference type="VEuPathDB" id="FungiDB:CLCR_03228"/>
<keyword evidence="3" id="KW-1185">Reference proteome</keyword>
<sequence>MTGISHTFAGGLDYEPPRQGHHEPPALKRQLGTVAHLDFECKASECSLGERYSNVIKRVTNGAPVYTDSQRHG</sequence>
<evidence type="ECO:0000313" key="3">
    <source>
        <dbReference type="Proteomes" id="UP000094526"/>
    </source>
</evidence>
<dbReference type="EMBL" id="LGRB01000003">
    <property type="protein sequence ID" value="OCT55008.1"/>
    <property type="molecule type" value="Genomic_DNA"/>
</dbReference>
<feature type="compositionally biased region" description="Basic and acidic residues" evidence="1">
    <location>
        <begin position="15"/>
        <end position="25"/>
    </location>
</feature>
<proteinExistence type="predicted"/>
<accession>A0A1C1D2Y1</accession>
<evidence type="ECO:0000313" key="2">
    <source>
        <dbReference type="EMBL" id="OCT55008.1"/>
    </source>
</evidence>
<dbReference type="Proteomes" id="UP000094526">
    <property type="component" value="Unassembled WGS sequence"/>
</dbReference>
<feature type="region of interest" description="Disordered" evidence="1">
    <location>
        <begin position="1"/>
        <end position="25"/>
    </location>
</feature>
<dbReference type="AlphaFoldDB" id="A0A1C1D2Y1"/>
<organism evidence="2 3">
    <name type="scientific">Cladophialophora carrionii</name>
    <dbReference type="NCBI Taxonomy" id="86049"/>
    <lineage>
        <taxon>Eukaryota</taxon>
        <taxon>Fungi</taxon>
        <taxon>Dikarya</taxon>
        <taxon>Ascomycota</taxon>
        <taxon>Pezizomycotina</taxon>
        <taxon>Eurotiomycetes</taxon>
        <taxon>Chaetothyriomycetidae</taxon>
        <taxon>Chaetothyriales</taxon>
        <taxon>Herpotrichiellaceae</taxon>
        <taxon>Cladophialophora</taxon>
    </lineage>
</organism>
<name>A0A1C1D2Y1_9EURO</name>